<dbReference type="Pfam" id="PF01381">
    <property type="entry name" value="HTH_3"/>
    <property type="match status" value="1"/>
</dbReference>
<organism evidence="2 3">
    <name type="scientific">Candidatus Accumulibacter vicinus</name>
    <dbReference type="NCBI Taxonomy" id="2954382"/>
    <lineage>
        <taxon>Bacteria</taxon>
        <taxon>Pseudomonadati</taxon>
        <taxon>Pseudomonadota</taxon>
        <taxon>Betaproteobacteria</taxon>
        <taxon>Candidatus Accumulibacter</taxon>
    </lineage>
</organism>
<dbReference type="Gene3D" id="1.10.260.40">
    <property type="entry name" value="lambda repressor-like DNA-binding domains"/>
    <property type="match status" value="1"/>
</dbReference>
<proteinExistence type="predicted"/>
<comment type="caution">
    <text evidence="2">The sequence shown here is derived from an EMBL/GenBank/DDBJ whole genome shotgun (WGS) entry which is preliminary data.</text>
</comment>
<dbReference type="CDD" id="cd00093">
    <property type="entry name" value="HTH_XRE"/>
    <property type="match status" value="1"/>
</dbReference>
<dbReference type="STRING" id="1457154.CAPSK01_004023"/>
<name>A0A084XW14_9PROT</name>
<dbReference type="PROSITE" id="PS50943">
    <property type="entry name" value="HTH_CROC1"/>
    <property type="match status" value="1"/>
</dbReference>
<dbReference type="GO" id="GO:0003677">
    <property type="term" value="F:DNA binding"/>
    <property type="evidence" value="ECO:0007669"/>
    <property type="project" value="InterPro"/>
</dbReference>
<protein>
    <submittedName>
        <fullName evidence="2">Helix-turn-helix protein</fullName>
    </submittedName>
</protein>
<dbReference type="SMART" id="SM00530">
    <property type="entry name" value="HTH_XRE"/>
    <property type="match status" value="1"/>
</dbReference>
<dbReference type="EMBL" id="JDSS02000039">
    <property type="protein sequence ID" value="KFB66658.1"/>
    <property type="molecule type" value="Genomic_DNA"/>
</dbReference>
<feature type="domain" description="HTH cro/C1-type" evidence="1">
    <location>
        <begin position="4"/>
        <end position="58"/>
    </location>
</feature>
<dbReference type="InterPro" id="IPR001387">
    <property type="entry name" value="Cro/C1-type_HTH"/>
</dbReference>
<dbReference type="SUPFAM" id="SSF47413">
    <property type="entry name" value="lambda repressor-like DNA-binding domains"/>
    <property type="match status" value="1"/>
</dbReference>
<evidence type="ECO:0000313" key="3">
    <source>
        <dbReference type="Proteomes" id="UP000019812"/>
    </source>
</evidence>
<gene>
    <name evidence="2" type="ORF">CAPSK01_004023</name>
</gene>
<dbReference type="AlphaFoldDB" id="A0A084XW14"/>
<accession>A0A084XW14</accession>
<dbReference type="InterPro" id="IPR010982">
    <property type="entry name" value="Lambda_DNA-bd_dom_sf"/>
</dbReference>
<evidence type="ECO:0000259" key="1">
    <source>
        <dbReference type="PROSITE" id="PS50943"/>
    </source>
</evidence>
<reference evidence="2 3" key="1">
    <citation type="submission" date="2014-07" db="EMBL/GenBank/DDBJ databases">
        <title>Expanding our view of genomic diversity in Candidatus Accumulibacter clades.</title>
        <authorList>
            <person name="Skennerton C.T."/>
            <person name="Barr J.J."/>
            <person name="Slater F.R."/>
            <person name="Bond P.L."/>
            <person name="Tyson G.W."/>
        </authorList>
    </citation>
    <scope>NUCLEOTIDE SEQUENCE [LARGE SCALE GENOMIC DNA]</scope>
    <source>
        <strain evidence="3">SK-01</strain>
    </source>
</reference>
<dbReference type="Proteomes" id="UP000019812">
    <property type="component" value="Unassembled WGS sequence"/>
</dbReference>
<evidence type="ECO:0000313" key="2">
    <source>
        <dbReference type="EMBL" id="KFB66658.1"/>
    </source>
</evidence>
<sequence>MSKLRTARLQRGKTLIETATEVGINFSGLSRIERGEQTPSPKVAIRLCAVYGVSLDDIYRPTSPAEDRAA</sequence>